<protein>
    <submittedName>
        <fullName evidence="1">Uncharacterized protein</fullName>
    </submittedName>
</protein>
<evidence type="ECO:0000313" key="2">
    <source>
        <dbReference type="Proteomes" id="UP001163603"/>
    </source>
</evidence>
<gene>
    <name evidence="1" type="ORF">Pint_35809</name>
</gene>
<accession>A0ACC0Y569</accession>
<dbReference type="Proteomes" id="UP001163603">
    <property type="component" value="Chromosome 9"/>
</dbReference>
<organism evidence="1 2">
    <name type="scientific">Pistacia integerrima</name>
    <dbReference type="NCBI Taxonomy" id="434235"/>
    <lineage>
        <taxon>Eukaryota</taxon>
        <taxon>Viridiplantae</taxon>
        <taxon>Streptophyta</taxon>
        <taxon>Embryophyta</taxon>
        <taxon>Tracheophyta</taxon>
        <taxon>Spermatophyta</taxon>
        <taxon>Magnoliopsida</taxon>
        <taxon>eudicotyledons</taxon>
        <taxon>Gunneridae</taxon>
        <taxon>Pentapetalae</taxon>
        <taxon>rosids</taxon>
        <taxon>malvids</taxon>
        <taxon>Sapindales</taxon>
        <taxon>Anacardiaceae</taxon>
        <taxon>Pistacia</taxon>
    </lineage>
</organism>
<name>A0ACC0Y569_9ROSI</name>
<sequence length="224" mass="26195">MANRRLQISNIIQQDNARTHINHNNDEFCQSATQDGFDIRLMCQPANSPDLNVLDLGFFSAIQSLQYKDSPKTVDELVNAVVKSFEAFSTVKSNHIFLTLKMCMIEIMRGKGSHKYKFPHVMKAMLESEGQLPTQMRCDLVLVQEVLNYSSKICFLLTMVVELFKLPLICTFACHLKFYRFTLLNLFFFFSIMPMMMRCRFLQMKSIFYKQLLDTNCRIFYKPN</sequence>
<dbReference type="EMBL" id="CM047744">
    <property type="protein sequence ID" value="KAJ0028727.1"/>
    <property type="molecule type" value="Genomic_DNA"/>
</dbReference>
<keyword evidence="2" id="KW-1185">Reference proteome</keyword>
<reference evidence="2" key="1">
    <citation type="journal article" date="2023" name="G3 (Bethesda)">
        <title>Genome assembly and association tests identify interacting loci associated with vigor, precocity, and sex in interspecific pistachio rootstocks.</title>
        <authorList>
            <person name="Palmer W."/>
            <person name="Jacygrad E."/>
            <person name="Sagayaradj S."/>
            <person name="Cavanaugh K."/>
            <person name="Han R."/>
            <person name="Bertier L."/>
            <person name="Beede B."/>
            <person name="Kafkas S."/>
            <person name="Golino D."/>
            <person name="Preece J."/>
            <person name="Michelmore R."/>
        </authorList>
    </citation>
    <scope>NUCLEOTIDE SEQUENCE [LARGE SCALE GENOMIC DNA]</scope>
</reference>
<proteinExistence type="predicted"/>
<evidence type="ECO:0000313" key="1">
    <source>
        <dbReference type="EMBL" id="KAJ0028727.1"/>
    </source>
</evidence>
<comment type="caution">
    <text evidence="1">The sequence shown here is derived from an EMBL/GenBank/DDBJ whole genome shotgun (WGS) entry which is preliminary data.</text>
</comment>